<keyword evidence="1" id="KW-1133">Transmembrane helix</keyword>
<dbReference type="RefSeq" id="WP_344675032.1">
    <property type="nucleotide sequence ID" value="NZ_BAAAZI010000010.1"/>
</dbReference>
<organism evidence="2 3">
    <name type="scientific">Sphingobacterium kyonggiense</name>
    <dbReference type="NCBI Taxonomy" id="714075"/>
    <lineage>
        <taxon>Bacteria</taxon>
        <taxon>Pseudomonadati</taxon>
        <taxon>Bacteroidota</taxon>
        <taxon>Sphingobacteriia</taxon>
        <taxon>Sphingobacteriales</taxon>
        <taxon>Sphingobacteriaceae</taxon>
        <taxon>Sphingobacterium</taxon>
    </lineage>
</organism>
<accession>A0ABP7YXD4</accession>
<sequence length="153" mass="17927">MRFEEKQNMISPWILIIMAVVFGSIIYPHINDLESIWKDPGFYILFVVFGLLFLMNLTTRYDEEGIYINFIPLVWNKRISWKEIQYARLETYGLFDYGGWGYRMGKSGTAITAKGKYGMKIALMSGKFLLIGTQHPEEIQRIINHYLPIENES</sequence>
<keyword evidence="3" id="KW-1185">Reference proteome</keyword>
<dbReference type="Proteomes" id="UP001500101">
    <property type="component" value="Unassembled WGS sequence"/>
</dbReference>
<proteinExistence type="predicted"/>
<feature type="transmembrane region" description="Helical" evidence="1">
    <location>
        <begin position="12"/>
        <end position="30"/>
    </location>
</feature>
<keyword evidence="1" id="KW-0472">Membrane</keyword>
<evidence type="ECO:0008006" key="4">
    <source>
        <dbReference type="Google" id="ProtNLM"/>
    </source>
</evidence>
<reference evidence="3" key="1">
    <citation type="journal article" date="2019" name="Int. J. Syst. Evol. Microbiol.">
        <title>The Global Catalogue of Microorganisms (GCM) 10K type strain sequencing project: providing services to taxonomists for standard genome sequencing and annotation.</title>
        <authorList>
            <consortium name="The Broad Institute Genomics Platform"/>
            <consortium name="The Broad Institute Genome Sequencing Center for Infectious Disease"/>
            <person name="Wu L."/>
            <person name="Ma J."/>
        </authorList>
    </citation>
    <scope>NUCLEOTIDE SEQUENCE [LARGE SCALE GENOMIC DNA]</scope>
    <source>
        <strain evidence="3">JCM 16704</strain>
    </source>
</reference>
<feature type="transmembrane region" description="Helical" evidence="1">
    <location>
        <begin position="42"/>
        <end position="59"/>
    </location>
</feature>
<gene>
    <name evidence="2" type="ORF">GCM10022216_24620</name>
</gene>
<dbReference type="EMBL" id="BAAAZI010000010">
    <property type="protein sequence ID" value="GAA4143038.1"/>
    <property type="molecule type" value="Genomic_DNA"/>
</dbReference>
<protein>
    <recommendedName>
        <fullName evidence="4">PH (Pleckstrin Homology) domain-containing protein</fullName>
    </recommendedName>
</protein>
<name>A0ABP7YXD4_9SPHI</name>
<evidence type="ECO:0000256" key="1">
    <source>
        <dbReference type="SAM" id="Phobius"/>
    </source>
</evidence>
<evidence type="ECO:0000313" key="2">
    <source>
        <dbReference type="EMBL" id="GAA4143038.1"/>
    </source>
</evidence>
<comment type="caution">
    <text evidence="2">The sequence shown here is derived from an EMBL/GenBank/DDBJ whole genome shotgun (WGS) entry which is preliminary data.</text>
</comment>
<evidence type="ECO:0000313" key="3">
    <source>
        <dbReference type="Proteomes" id="UP001500101"/>
    </source>
</evidence>
<keyword evidence="1" id="KW-0812">Transmembrane</keyword>